<name>A0AA38NWJ2_9AGAR</name>
<dbReference type="Pfam" id="PF20153">
    <property type="entry name" value="DUF6535"/>
    <property type="match status" value="1"/>
</dbReference>
<evidence type="ECO:0000256" key="1">
    <source>
        <dbReference type="SAM" id="Phobius"/>
    </source>
</evidence>
<dbReference type="EMBL" id="MU807146">
    <property type="protein sequence ID" value="KAJ3831948.1"/>
    <property type="molecule type" value="Genomic_DNA"/>
</dbReference>
<protein>
    <recommendedName>
        <fullName evidence="2">DUF6535 domain-containing protein</fullName>
    </recommendedName>
</protein>
<keyword evidence="1" id="KW-0812">Transmembrane</keyword>
<comment type="caution">
    <text evidence="3">The sequence shown here is derived from an EMBL/GenBank/DDBJ whole genome shotgun (WGS) entry which is preliminary data.</text>
</comment>
<feature type="non-terminal residue" evidence="3">
    <location>
        <position position="90"/>
    </location>
</feature>
<feature type="transmembrane region" description="Helical" evidence="1">
    <location>
        <begin position="39"/>
        <end position="59"/>
    </location>
</feature>
<gene>
    <name evidence="3" type="ORF">F5878DRAFT_548869</name>
</gene>
<keyword evidence="4" id="KW-1185">Reference proteome</keyword>
<dbReference type="AlphaFoldDB" id="A0AA38NWJ2"/>
<dbReference type="Proteomes" id="UP001163846">
    <property type="component" value="Unassembled WGS sequence"/>
</dbReference>
<keyword evidence="1" id="KW-1133">Transmembrane helix</keyword>
<evidence type="ECO:0000259" key="2">
    <source>
        <dbReference type="Pfam" id="PF20153"/>
    </source>
</evidence>
<proteinExistence type="predicted"/>
<accession>A0AA38NWJ2</accession>
<keyword evidence="1" id="KW-0472">Membrane</keyword>
<sequence length="90" mass="10118">DPVGQQISENARVWKVYLDEAESRDDELLKGLKDTIDELLIFAALFSAVVTSFIISTIPSLQPNYTQITAILLVEQVSLLRAARNLYAFF</sequence>
<evidence type="ECO:0000313" key="4">
    <source>
        <dbReference type="Proteomes" id="UP001163846"/>
    </source>
</evidence>
<reference evidence="3" key="1">
    <citation type="submission" date="2022-08" db="EMBL/GenBank/DDBJ databases">
        <authorList>
            <consortium name="DOE Joint Genome Institute"/>
            <person name="Min B."/>
            <person name="Riley R."/>
            <person name="Sierra-Patev S."/>
            <person name="Naranjo-Ortiz M."/>
            <person name="Looney B."/>
            <person name="Konkel Z."/>
            <person name="Slot J.C."/>
            <person name="Sakamoto Y."/>
            <person name="Steenwyk J.L."/>
            <person name="Rokas A."/>
            <person name="Carro J."/>
            <person name="Camarero S."/>
            <person name="Ferreira P."/>
            <person name="Molpeceres G."/>
            <person name="Ruiz-Duenas F.J."/>
            <person name="Serrano A."/>
            <person name="Henrissat B."/>
            <person name="Drula E."/>
            <person name="Hughes K.W."/>
            <person name="Mata J.L."/>
            <person name="Ishikawa N.K."/>
            <person name="Vargas-Isla R."/>
            <person name="Ushijima S."/>
            <person name="Smith C.A."/>
            <person name="Ahrendt S."/>
            <person name="Andreopoulos W."/>
            <person name="He G."/>
            <person name="Labutti K."/>
            <person name="Lipzen A."/>
            <person name="Ng V."/>
            <person name="Sandor L."/>
            <person name="Barry K."/>
            <person name="Martinez A.T."/>
            <person name="Xiao Y."/>
            <person name="Gibbons J.G."/>
            <person name="Terashima K."/>
            <person name="Hibbett D.S."/>
            <person name="Grigoriev I.V."/>
        </authorList>
    </citation>
    <scope>NUCLEOTIDE SEQUENCE</scope>
    <source>
        <strain evidence="3">TFB9207</strain>
    </source>
</reference>
<feature type="domain" description="DUF6535" evidence="2">
    <location>
        <begin position="14"/>
        <end position="81"/>
    </location>
</feature>
<dbReference type="InterPro" id="IPR045338">
    <property type="entry name" value="DUF6535"/>
</dbReference>
<organism evidence="3 4">
    <name type="scientific">Lentinula raphanica</name>
    <dbReference type="NCBI Taxonomy" id="153919"/>
    <lineage>
        <taxon>Eukaryota</taxon>
        <taxon>Fungi</taxon>
        <taxon>Dikarya</taxon>
        <taxon>Basidiomycota</taxon>
        <taxon>Agaricomycotina</taxon>
        <taxon>Agaricomycetes</taxon>
        <taxon>Agaricomycetidae</taxon>
        <taxon>Agaricales</taxon>
        <taxon>Marasmiineae</taxon>
        <taxon>Omphalotaceae</taxon>
        <taxon>Lentinula</taxon>
    </lineage>
</organism>
<evidence type="ECO:0000313" key="3">
    <source>
        <dbReference type="EMBL" id="KAJ3831948.1"/>
    </source>
</evidence>